<keyword evidence="7" id="KW-0256">Endoplasmic reticulum</keyword>
<keyword evidence="3" id="KW-0808">Transferase</keyword>
<keyword evidence="9 14" id="KW-1133">Transmembrane helix</keyword>
<evidence type="ECO:0000256" key="10">
    <source>
        <dbReference type="ARBA" id="ARBA00023136"/>
    </source>
</evidence>
<proteinExistence type="predicted"/>
<keyword evidence="17" id="KW-1185">Reference proteome</keyword>
<feature type="transmembrane region" description="Helical" evidence="14">
    <location>
        <begin position="236"/>
        <end position="253"/>
    </location>
</feature>
<feature type="compositionally biased region" description="Low complexity" evidence="13">
    <location>
        <begin position="193"/>
        <end position="222"/>
    </location>
</feature>
<evidence type="ECO:0000256" key="3">
    <source>
        <dbReference type="ARBA" id="ARBA00022679"/>
    </source>
</evidence>
<dbReference type="EMBL" id="JAEPRC010000445">
    <property type="protein sequence ID" value="KAG2197078.1"/>
    <property type="molecule type" value="Genomic_DNA"/>
</dbReference>
<gene>
    <name evidence="16" type="ORF">INT46_003146</name>
</gene>
<dbReference type="GO" id="GO:0005524">
    <property type="term" value="F:ATP binding"/>
    <property type="evidence" value="ECO:0007669"/>
    <property type="project" value="UniProtKB-KW"/>
</dbReference>
<dbReference type="FunFam" id="3.10.110.10:FF:000023">
    <property type="entry name" value="Ubiquitin-conjugating enzyme E2 J2"/>
    <property type="match status" value="1"/>
</dbReference>
<dbReference type="Pfam" id="PF00179">
    <property type="entry name" value="UQ_con"/>
    <property type="match status" value="1"/>
</dbReference>
<keyword evidence="5" id="KW-0547">Nucleotide-binding</keyword>
<evidence type="ECO:0000256" key="9">
    <source>
        <dbReference type="ARBA" id="ARBA00022989"/>
    </source>
</evidence>
<comment type="caution">
    <text evidence="16">The sequence shown here is derived from an EMBL/GenBank/DDBJ whole genome shotgun (WGS) entry which is preliminary data.</text>
</comment>
<organism evidence="16 17">
    <name type="scientific">Mucor plumbeus</name>
    <dbReference type="NCBI Taxonomy" id="97098"/>
    <lineage>
        <taxon>Eukaryota</taxon>
        <taxon>Fungi</taxon>
        <taxon>Fungi incertae sedis</taxon>
        <taxon>Mucoromycota</taxon>
        <taxon>Mucoromycotina</taxon>
        <taxon>Mucoromycetes</taxon>
        <taxon>Mucorales</taxon>
        <taxon>Mucorineae</taxon>
        <taxon>Mucoraceae</taxon>
        <taxon>Mucor</taxon>
    </lineage>
</organism>
<evidence type="ECO:0000256" key="2">
    <source>
        <dbReference type="ARBA" id="ARBA00012486"/>
    </source>
</evidence>
<protein>
    <recommendedName>
        <fullName evidence="11">Ubiquitin-conjugating enzyme E2 6</fullName>
        <ecNumber evidence="2">2.3.2.23</ecNumber>
    </recommendedName>
    <alternativeName>
        <fullName evidence="12">E2 ubiquitin-conjugating enzyme 6</fullName>
    </alternativeName>
</protein>
<sequence>MATKGAYKRLTKEYMAIQKNPPPYITAKPLESNILDWHYVITGPPDTPYDGGEYYGRITFPAEYPFKPPSIRMTTPSGRFQPDTRLCLSMSDFHPSSWNPSWSISTILNGLLSFMVADEATTGSIKTSVHEKKMYAARSHLWNIRNQKFREVFPELCTIKYNQVQAVTENGLLKRKSFKSNDTQHQQGEEQPSHQQQHNQQAQQQQQQTQQQQQQQQGSVQQKHPITRTVSQGKRWIFVLVVFVYLILSKLIARSSSTATPSA</sequence>
<evidence type="ECO:0000256" key="13">
    <source>
        <dbReference type="SAM" id="MobiDB-lite"/>
    </source>
</evidence>
<dbReference type="CDD" id="cd23799">
    <property type="entry name" value="UBCc_UBE2J"/>
    <property type="match status" value="1"/>
</dbReference>
<accession>A0A8H7UYT2</accession>
<dbReference type="OrthoDB" id="1158011at2759"/>
<reference evidence="16" key="1">
    <citation type="submission" date="2020-12" db="EMBL/GenBank/DDBJ databases">
        <title>Metabolic potential, ecology and presence of endohyphal bacteria is reflected in genomic diversity of Mucoromycotina.</title>
        <authorList>
            <person name="Muszewska A."/>
            <person name="Okrasinska A."/>
            <person name="Steczkiewicz K."/>
            <person name="Drgas O."/>
            <person name="Orlowska M."/>
            <person name="Perlinska-Lenart U."/>
            <person name="Aleksandrzak-Piekarczyk T."/>
            <person name="Szatraj K."/>
            <person name="Zielenkiewicz U."/>
            <person name="Pilsyk S."/>
            <person name="Malc E."/>
            <person name="Mieczkowski P."/>
            <person name="Kruszewska J.S."/>
            <person name="Biernat P."/>
            <person name="Pawlowska J."/>
        </authorList>
    </citation>
    <scope>NUCLEOTIDE SEQUENCE</scope>
    <source>
        <strain evidence="16">CBS 226.32</strain>
    </source>
</reference>
<name>A0A8H7UYT2_9FUNG</name>
<evidence type="ECO:0000256" key="11">
    <source>
        <dbReference type="ARBA" id="ARBA00039885"/>
    </source>
</evidence>
<dbReference type="SUPFAM" id="SSF54495">
    <property type="entry name" value="UBC-like"/>
    <property type="match status" value="1"/>
</dbReference>
<evidence type="ECO:0000256" key="6">
    <source>
        <dbReference type="ARBA" id="ARBA00022786"/>
    </source>
</evidence>
<keyword evidence="4 14" id="KW-0812">Transmembrane</keyword>
<comment type="subcellular location">
    <subcellularLocation>
        <location evidence="1">Endoplasmic reticulum membrane</location>
    </subcellularLocation>
</comment>
<dbReference type="AlphaFoldDB" id="A0A8H7UYT2"/>
<keyword evidence="10 14" id="KW-0472">Membrane</keyword>
<evidence type="ECO:0000256" key="1">
    <source>
        <dbReference type="ARBA" id="ARBA00004586"/>
    </source>
</evidence>
<evidence type="ECO:0000259" key="15">
    <source>
        <dbReference type="PROSITE" id="PS50127"/>
    </source>
</evidence>
<dbReference type="Proteomes" id="UP000650833">
    <property type="component" value="Unassembled WGS sequence"/>
</dbReference>
<evidence type="ECO:0000256" key="14">
    <source>
        <dbReference type="SAM" id="Phobius"/>
    </source>
</evidence>
<dbReference type="GO" id="GO:0061631">
    <property type="term" value="F:ubiquitin conjugating enzyme activity"/>
    <property type="evidence" value="ECO:0007669"/>
    <property type="project" value="UniProtKB-EC"/>
</dbReference>
<dbReference type="EC" id="2.3.2.23" evidence="2"/>
<evidence type="ECO:0000256" key="7">
    <source>
        <dbReference type="ARBA" id="ARBA00022824"/>
    </source>
</evidence>
<dbReference type="InterPro" id="IPR050113">
    <property type="entry name" value="Ub_conjugating_enzyme"/>
</dbReference>
<dbReference type="PANTHER" id="PTHR24067">
    <property type="entry name" value="UBIQUITIN-CONJUGATING ENZYME E2"/>
    <property type="match status" value="1"/>
</dbReference>
<evidence type="ECO:0000313" key="17">
    <source>
        <dbReference type="Proteomes" id="UP000650833"/>
    </source>
</evidence>
<evidence type="ECO:0000256" key="4">
    <source>
        <dbReference type="ARBA" id="ARBA00022692"/>
    </source>
</evidence>
<keyword evidence="8" id="KW-0067">ATP-binding</keyword>
<dbReference type="GO" id="GO:0005789">
    <property type="term" value="C:endoplasmic reticulum membrane"/>
    <property type="evidence" value="ECO:0007669"/>
    <property type="project" value="UniProtKB-SubCell"/>
</dbReference>
<dbReference type="InterPro" id="IPR016135">
    <property type="entry name" value="UBQ-conjugating_enzyme/RWD"/>
</dbReference>
<evidence type="ECO:0000256" key="8">
    <source>
        <dbReference type="ARBA" id="ARBA00022840"/>
    </source>
</evidence>
<dbReference type="SMART" id="SM00212">
    <property type="entry name" value="UBCc"/>
    <property type="match status" value="1"/>
</dbReference>
<feature type="region of interest" description="Disordered" evidence="13">
    <location>
        <begin position="179"/>
        <end position="226"/>
    </location>
</feature>
<evidence type="ECO:0000256" key="12">
    <source>
        <dbReference type="ARBA" id="ARBA00042181"/>
    </source>
</evidence>
<dbReference type="InterPro" id="IPR000608">
    <property type="entry name" value="UBC"/>
</dbReference>
<evidence type="ECO:0000256" key="5">
    <source>
        <dbReference type="ARBA" id="ARBA00022741"/>
    </source>
</evidence>
<keyword evidence="6" id="KW-0833">Ubl conjugation pathway</keyword>
<dbReference type="PROSITE" id="PS50127">
    <property type="entry name" value="UBC_2"/>
    <property type="match status" value="1"/>
</dbReference>
<feature type="domain" description="UBC core" evidence="15">
    <location>
        <begin position="5"/>
        <end position="153"/>
    </location>
</feature>
<dbReference type="Gene3D" id="3.10.110.10">
    <property type="entry name" value="Ubiquitin Conjugating Enzyme"/>
    <property type="match status" value="1"/>
</dbReference>
<evidence type="ECO:0000313" key="16">
    <source>
        <dbReference type="EMBL" id="KAG2197078.1"/>
    </source>
</evidence>